<dbReference type="AlphaFoldDB" id="A4FAH0"/>
<dbReference type="HOGENOM" id="CLU_1926052_0_0_11"/>
<evidence type="ECO:0000313" key="2">
    <source>
        <dbReference type="Proteomes" id="UP000006728"/>
    </source>
</evidence>
<organism evidence="1 2">
    <name type="scientific">Saccharopolyspora erythraea (strain ATCC 11635 / DSM 40517 / JCM 4748 / NBRC 13426 / NCIMB 8594 / NRRL 2338)</name>
    <dbReference type="NCBI Taxonomy" id="405948"/>
    <lineage>
        <taxon>Bacteria</taxon>
        <taxon>Bacillati</taxon>
        <taxon>Actinomycetota</taxon>
        <taxon>Actinomycetes</taxon>
        <taxon>Pseudonocardiales</taxon>
        <taxon>Pseudonocardiaceae</taxon>
        <taxon>Saccharopolyspora</taxon>
    </lineage>
</organism>
<proteinExistence type="predicted"/>
<sequence length="131" mass="14031">MRATGSTARNRSAIRLFVVLSFLGSFLAAHVTFGEPHEAVAAPAQNVSTHCAPQHEHDPHVHTAHGEICFASSRDLQHAELPAPVWSPAVEAVAADDLRVHDAGCTRESPVPVSQSRSGRALLTRVCITRV</sequence>
<dbReference type="RefSeq" id="WP_011873448.1">
    <property type="nucleotide sequence ID" value="NC_009142.1"/>
</dbReference>
<gene>
    <name evidence="1" type="ordered locus">SACE_1727</name>
</gene>
<accession>A4FAH0</accession>
<evidence type="ECO:0000313" key="1">
    <source>
        <dbReference type="EMBL" id="CAM01045.1"/>
    </source>
</evidence>
<keyword evidence="2" id="KW-1185">Reference proteome</keyword>
<dbReference type="KEGG" id="sen:SACE_1727"/>
<reference evidence="1 2" key="1">
    <citation type="journal article" date="2007" name="Nat. Biotechnol.">
        <title>Complete genome sequence of the erythromycin-producing bacterium Saccharopolyspora erythraea NRRL23338.</title>
        <authorList>
            <person name="Oliynyk M."/>
            <person name="Samborskyy M."/>
            <person name="Lester J.B."/>
            <person name="Mironenko T."/>
            <person name="Scott N."/>
            <person name="Dickens S."/>
            <person name="Haydock S.F."/>
            <person name="Leadlay P.F."/>
        </authorList>
    </citation>
    <scope>NUCLEOTIDE SEQUENCE [LARGE SCALE GENOMIC DNA]</scope>
    <source>
        <strain evidence="2">ATCC 11635 / DSM 40517 / JCM 4748 / NBRC 13426 / NCIMB 8594 / NRRL 2338</strain>
    </source>
</reference>
<dbReference type="STRING" id="405948.SACE_1727"/>
<dbReference type="Proteomes" id="UP000006728">
    <property type="component" value="Chromosome"/>
</dbReference>
<dbReference type="EMBL" id="AM420293">
    <property type="protein sequence ID" value="CAM01045.1"/>
    <property type="molecule type" value="Genomic_DNA"/>
</dbReference>
<name>A4FAH0_SACEN</name>
<protein>
    <submittedName>
        <fullName evidence="1">Uncharacterized protein</fullName>
    </submittedName>
</protein>